<name>A0A9P5MY37_9AGAM</name>
<feature type="compositionally biased region" description="Acidic residues" evidence="7">
    <location>
        <begin position="237"/>
        <end position="249"/>
    </location>
</feature>
<keyword evidence="2 5" id="KW-0238">DNA-binding</keyword>
<dbReference type="SUPFAM" id="SSF46689">
    <property type="entry name" value="Homeodomain-like"/>
    <property type="match status" value="1"/>
</dbReference>
<evidence type="ECO:0000256" key="6">
    <source>
        <dbReference type="RuleBase" id="RU000682"/>
    </source>
</evidence>
<keyword evidence="4 5" id="KW-0539">Nucleus</keyword>
<feature type="region of interest" description="Disordered" evidence="7">
    <location>
        <begin position="105"/>
        <end position="201"/>
    </location>
</feature>
<dbReference type="InterPro" id="IPR009057">
    <property type="entry name" value="Homeodomain-like_sf"/>
</dbReference>
<dbReference type="Gene3D" id="1.10.10.60">
    <property type="entry name" value="Homeodomain-like"/>
    <property type="match status" value="1"/>
</dbReference>
<dbReference type="CDD" id="cd00086">
    <property type="entry name" value="homeodomain"/>
    <property type="match status" value="1"/>
</dbReference>
<evidence type="ECO:0000256" key="1">
    <source>
        <dbReference type="ARBA" id="ARBA00004123"/>
    </source>
</evidence>
<dbReference type="PANTHER" id="PTHR24323">
    <property type="entry name" value="CEH-10 HOMEODOMAIN-CONTAINING HOMOLOG"/>
    <property type="match status" value="1"/>
</dbReference>
<dbReference type="InterPro" id="IPR001356">
    <property type="entry name" value="HD"/>
</dbReference>
<evidence type="ECO:0000256" key="2">
    <source>
        <dbReference type="ARBA" id="ARBA00023125"/>
    </source>
</evidence>
<feature type="region of interest" description="Disordered" evidence="7">
    <location>
        <begin position="1"/>
        <end position="41"/>
    </location>
</feature>
<dbReference type="InterPro" id="IPR017970">
    <property type="entry name" value="Homeobox_CS"/>
</dbReference>
<gene>
    <name evidence="9" type="ORF">DFH94DRAFT_452329</name>
</gene>
<dbReference type="GO" id="GO:0005634">
    <property type="term" value="C:nucleus"/>
    <property type="evidence" value="ECO:0007669"/>
    <property type="project" value="UniProtKB-SubCell"/>
</dbReference>
<evidence type="ECO:0000259" key="8">
    <source>
        <dbReference type="PROSITE" id="PS50071"/>
    </source>
</evidence>
<reference evidence="9" key="1">
    <citation type="submission" date="2019-10" db="EMBL/GenBank/DDBJ databases">
        <authorList>
            <consortium name="DOE Joint Genome Institute"/>
            <person name="Kuo A."/>
            <person name="Miyauchi S."/>
            <person name="Kiss E."/>
            <person name="Drula E."/>
            <person name="Kohler A."/>
            <person name="Sanchez-Garcia M."/>
            <person name="Andreopoulos B."/>
            <person name="Barry K.W."/>
            <person name="Bonito G."/>
            <person name="Buee M."/>
            <person name="Carver A."/>
            <person name="Chen C."/>
            <person name="Cichocki N."/>
            <person name="Clum A."/>
            <person name="Culley D."/>
            <person name="Crous P.W."/>
            <person name="Fauchery L."/>
            <person name="Girlanda M."/>
            <person name="Hayes R."/>
            <person name="Keri Z."/>
            <person name="LaButti K."/>
            <person name="Lipzen A."/>
            <person name="Lombard V."/>
            <person name="Magnuson J."/>
            <person name="Maillard F."/>
            <person name="Morin E."/>
            <person name="Murat C."/>
            <person name="Nolan M."/>
            <person name="Ohm R."/>
            <person name="Pangilinan J."/>
            <person name="Pereira M."/>
            <person name="Perotto S."/>
            <person name="Peter M."/>
            <person name="Riley R."/>
            <person name="Sitrit Y."/>
            <person name="Stielow B."/>
            <person name="Szollosi G."/>
            <person name="Zifcakova L."/>
            <person name="Stursova M."/>
            <person name="Spatafora J.W."/>
            <person name="Tedersoo L."/>
            <person name="Vaario L.-M."/>
            <person name="Yamada A."/>
            <person name="Yan M."/>
            <person name="Wang P."/>
            <person name="Xu J."/>
            <person name="Bruns T."/>
            <person name="Baldrian P."/>
            <person name="Vilgalys R."/>
            <person name="Henrissat B."/>
            <person name="Grigoriev I.V."/>
            <person name="Hibbett D."/>
            <person name="Nagy L.G."/>
            <person name="Martin F.M."/>
        </authorList>
    </citation>
    <scope>NUCLEOTIDE SEQUENCE</scope>
    <source>
        <strain evidence="9">Prilba</strain>
    </source>
</reference>
<proteinExistence type="predicted"/>
<dbReference type="Pfam" id="PF00046">
    <property type="entry name" value="Homeodomain"/>
    <property type="match status" value="1"/>
</dbReference>
<dbReference type="PANTHER" id="PTHR24323:SF7">
    <property type="entry name" value="HOMEOBOX DOMAIN-CONTAINING PROTEIN"/>
    <property type="match status" value="1"/>
</dbReference>
<reference evidence="9" key="2">
    <citation type="journal article" date="2020" name="Nat. Commun.">
        <title>Large-scale genome sequencing of mycorrhizal fungi provides insights into the early evolution of symbiotic traits.</title>
        <authorList>
            <person name="Miyauchi S."/>
            <person name="Kiss E."/>
            <person name="Kuo A."/>
            <person name="Drula E."/>
            <person name="Kohler A."/>
            <person name="Sanchez-Garcia M."/>
            <person name="Morin E."/>
            <person name="Andreopoulos B."/>
            <person name="Barry K.W."/>
            <person name="Bonito G."/>
            <person name="Buee M."/>
            <person name="Carver A."/>
            <person name="Chen C."/>
            <person name="Cichocki N."/>
            <person name="Clum A."/>
            <person name="Culley D."/>
            <person name="Crous P.W."/>
            <person name="Fauchery L."/>
            <person name="Girlanda M."/>
            <person name="Hayes R.D."/>
            <person name="Keri Z."/>
            <person name="LaButti K."/>
            <person name="Lipzen A."/>
            <person name="Lombard V."/>
            <person name="Magnuson J."/>
            <person name="Maillard F."/>
            <person name="Murat C."/>
            <person name="Nolan M."/>
            <person name="Ohm R.A."/>
            <person name="Pangilinan J."/>
            <person name="Pereira M.F."/>
            <person name="Perotto S."/>
            <person name="Peter M."/>
            <person name="Pfister S."/>
            <person name="Riley R."/>
            <person name="Sitrit Y."/>
            <person name="Stielow J.B."/>
            <person name="Szollosi G."/>
            <person name="Zifcakova L."/>
            <person name="Stursova M."/>
            <person name="Spatafora J.W."/>
            <person name="Tedersoo L."/>
            <person name="Vaario L.M."/>
            <person name="Yamada A."/>
            <person name="Yan M."/>
            <person name="Wang P."/>
            <person name="Xu J."/>
            <person name="Bruns T."/>
            <person name="Baldrian P."/>
            <person name="Vilgalys R."/>
            <person name="Dunand C."/>
            <person name="Henrissat B."/>
            <person name="Grigoriev I.V."/>
            <person name="Hibbett D."/>
            <person name="Nagy L.G."/>
            <person name="Martin F.M."/>
        </authorList>
    </citation>
    <scope>NUCLEOTIDE SEQUENCE</scope>
    <source>
        <strain evidence="9">Prilba</strain>
    </source>
</reference>
<dbReference type="AlphaFoldDB" id="A0A9P5MY37"/>
<evidence type="ECO:0000313" key="9">
    <source>
        <dbReference type="EMBL" id="KAF8481337.1"/>
    </source>
</evidence>
<dbReference type="PROSITE" id="PS50071">
    <property type="entry name" value="HOMEOBOX_2"/>
    <property type="match status" value="1"/>
</dbReference>
<protein>
    <submittedName>
        <fullName evidence="9">Homeodomain transcription factor</fullName>
    </submittedName>
</protein>
<evidence type="ECO:0000256" key="5">
    <source>
        <dbReference type="PROSITE-ProRule" id="PRU00108"/>
    </source>
</evidence>
<organism evidence="9 10">
    <name type="scientific">Russula ochroleuca</name>
    <dbReference type="NCBI Taxonomy" id="152965"/>
    <lineage>
        <taxon>Eukaryota</taxon>
        <taxon>Fungi</taxon>
        <taxon>Dikarya</taxon>
        <taxon>Basidiomycota</taxon>
        <taxon>Agaricomycotina</taxon>
        <taxon>Agaricomycetes</taxon>
        <taxon>Russulales</taxon>
        <taxon>Russulaceae</taxon>
        <taxon>Russula</taxon>
    </lineage>
</organism>
<dbReference type="GO" id="GO:0000981">
    <property type="term" value="F:DNA-binding transcription factor activity, RNA polymerase II-specific"/>
    <property type="evidence" value="ECO:0007669"/>
    <property type="project" value="InterPro"/>
</dbReference>
<dbReference type="SMART" id="SM00389">
    <property type="entry name" value="HOX"/>
    <property type="match status" value="1"/>
</dbReference>
<dbReference type="GO" id="GO:0000976">
    <property type="term" value="F:transcription cis-regulatory region binding"/>
    <property type="evidence" value="ECO:0007669"/>
    <property type="project" value="TreeGrafter"/>
</dbReference>
<dbReference type="Proteomes" id="UP000759537">
    <property type="component" value="Unassembled WGS sequence"/>
</dbReference>
<dbReference type="EMBL" id="WHVB01000007">
    <property type="protein sequence ID" value="KAF8481337.1"/>
    <property type="molecule type" value="Genomic_DNA"/>
</dbReference>
<evidence type="ECO:0000313" key="10">
    <source>
        <dbReference type="Proteomes" id="UP000759537"/>
    </source>
</evidence>
<dbReference type="OrthoDB" id="6159439at2759"/>
<evidence type="ECO:0000256" key="7">
    <source>
        <dbReference type="SAM" id="MobiDB-lite"/>
    </source>
</evidence>
<sequence>MAPISANLFRSESSSSLGSSSADERIFSPPNPTTKRSRKRFTGSQLTMLEQLFHRTSHPSREEREALARDLDLEHKVVTIWFQNRRQNERKATLNAAMATTMTTMAEPASSPTTVRPTPRRCKTRTSIPHASLLSSPYAHPPPPPSRTSLTRRPTLEAMAQRSELRTAPPRTPSKRPDPNKSLWDNMPSSPLVPPSPPEQELVQFGMGMRKHPRSLEWACAAARLVEKRTVPRRDDADEDDDETDEEEAHEALTPMASLIADTSSDVFWDATSVTANPITNNEKPKDPENELMDAALLLCGLGRKVA</sequence>
<evidence type="ECO:0000256" key="4">
    <source>
        <dbReference type="ARBA" id="ARBA00023242"/>
    </source>
</evidence>
<comment type="caution">
    <text evidence="9">The sequence shown here is derived from an EMBL/GenBank/DDBJ whole genome shotgun (WGS) entry which is preliminary data.</text>
</comment>
<feature type="compositionally biased region" description="Low complexity" evidence="7">
    <location>
        <begin position="11"/>
        <end position="21"/>
    </location>
</feature>
<accession>A0A9P5MY37</accession>
<feature type="domain" description="Homeobox" evidence="8">
    <location>
        <begin position="32"/>
        <end position="92"/>
    </location>
</feature>
<dbReference type="InterPro" id="IPR051775">
    <property type="entry name" value="Homeobox_domain"/>
</dbReference>
<feature type="DNA-binding region" description="Homeobox" evidence="5">
    <location>
        <begin position="34"/>
        <end position="93"/>
    </location>
</feature>
<keyword evidence="3 5" id="KW-0371">Homeobox</keyword>
<comment type="subcellular location">
    <subcellularLocation>
        <location evidence="1 5 6">Nucleus</location>
    </subcellularLocation>
</comment>
<keyword evidence="10" id="KW-1185">Reference proteome</keyword>
<dbReference type="PROSITE" id="PS00027">
    <property type="entry name" value="HOMEOBOX_1"/>
    <property type="match status" value="1"/>
</dbReference>
<evidence type="ECO:0000256" key="3">
    <source>
        <dbReference type="ARBA" id="ARBA00023155"/>
    </source>
</evidence>
<feature type="region of interest" description="Disordered" evidence="7">
    <location>
        <begin position="231"/>
        <end position="252"/>
    </location>
</feature>